<comment type="catalytic activity">
    <reaction evidence="1">
        <text>S-ubiquitinyl-[E2 ubiquitin-conjugating enzyme]-L-cysteine + [acceptor protein]-L-lysine = [E2 ubiquitin-conjugating enzyme]-L-cysteine + N(6)-ubiquitinyl-[acceptor protein]-L-lysine.</text>
        <dbReference type="EC" id="2.3.2.27"/>
    </reaction>
</comment>
<dbReference type="PANTHER" id="PTHR22605">
    <property type="entry name" value="RZ-TYPE DOMAIN-CONTAINING PROTEIN"/>
    <property type="match status" value="1"/>
</dbReference>
<dbReference type="GO" id="GO:0016887">
    <property type="term" value="F:ATP hydrolysis activity"/>
    <property type="evidence" value="ECO:0007669"/>
    <property type="project" value="InterPro"/>
</dbReference>
<dbReference type="GeneTree" id="ENSGT00630000089884"/>
<dbReference type="PROSITE" id="PS50089">
    <property type="entry name" value="ZF_RING_2"/>
    <property type="match status" value="1"/>
</dbReference>
<evidence type="ECO:0000256" key="9">
    <source>
        <dbReference type="ARBA" id="ARBA00022677"/>
    </source>
</evidence>
<evidence type="ECO:0000256" key="6">
    <source>
        <dbReference type="ARBA" id="ARBA00012483"/>
    </source>
</evidence>
<dbReference type="GO" id="GO:2000051">
    <property type="term" value="P:negative regulation of non-canonical Wnt signaling pathway"/>
    <property type="evidence" value="ECO:0007669"/>
    <property type="project" value="TreeGrafter"/>
</dbReference>
<comment type="catalytic activity">
    <reaction evidence="21">
        <text>ATP + H2O = ADP + phosphate + H(+)</text>
        <dbReference type="Rhea" id="RHEA:13065"/>
        <dbReference type="ChEBI" id="CHEBI:15377"/>
        <dbReference type="ChEBI" id="CHEBI:15378"/>
        <dbReference type="ChEBI" id="CHEBI:30616"/>
        <dbReference type="ChEBI" id="CHEBI:43474"/>
        <dbReference type="ChEBI" id="CHEBI:456216"/>
    </reaction>
    <physiologicalReaction direction="left-to-right" evidence="21">
        <dbReference type="Rhea" id="RHEA:13066"/>
    </physiologicalReaction>
</comment>
<dbReference type="InterPro" id="IPR017907">
    <property type="entry name" value="Znf_RING_CS"/>
</dbReference>
<evidence type="ECO:0000256" key="19">
    <source>
        <dbReference type="ARBA" id="ARBA00023098"/>
    </source>
</evidence>
<keyword evidence="7" id="KW-0963">Cytoplasm</keyword>
<dbReference type="GO" id="GO:0061630">
    <property type="term" value="F:ubiquitin protein ligase activity"/>
    <property type="evidence" value="ECO:0007669"/>
    <property type="project" value="UniProtKB-EC"/>
</dbReference>
<evidence type="ECO:0000256" key="21">
    <source>
        <dbReference type="ARBA" id="ARBA00048778"/>
    </source>
</evidence>
<dbReference type="InterPro" id="IPR013083">
    <property type="entry name" value="Znf_RING/FYVE/PHD"/>
</dbReference>
<sequence length="3966" mass="456941">DFMSPLTNWWNNMKSTLVKGRQLAAKVMLEGIFDLLRTWTEVNVRSFFSQLQQFFSTYSYPCVYDGGKTTWDLLFGEEEVRLNLTSIECCISCRHTCTLSRNINTTCNNFNDFTELHCNGFDVVLCLTTFHYQDKSNLCELLKKHDFSKFEKLMSVIVLKSWPKNSDGQYVEGEELVMKHLLSWPMAISIFQVQGANGALINRLTDEAKERMGVASSAFCSVAKKFIYGKIQIQTLNQILERKTEFTQLLKIGDFDVRELQRKNQENIDQMTLDDFMEVHRLDHDSSNVTGVVTYFNLCDDTRQMASSLRAIRDSYIFTMCWENQAKELSQNQLDTDETEPKPERETEVYTLDLIHSEIFQSCNDKYRSIYDSLRSGTISLEEVDSIFEAYKDKYKDMEKDLKIMCRINSADDGRWIKSRVQQIQQYHDLHLALKSAKIIMDVRETICPQGDFKVLQTLLDMNTEDFKEESLNRIDDNLLEIKKDLEDITEPRRRCLRELGLRINFVKWVKEALEDINELKVFVDLASISAGENDLDVDRVACFHDAVLGYSSMLYGLPPDADFHAFKEALAKLWKALGNDSNIPNKLRDTARHLEWLKTVKDSHGSVELSSLSLATSINTRGIYIISAQNQKKLCLDTALKLQIPEHQEEDQMRNYSLEDLRDLQNKLMLMSGKGEPSQIEVDHFTEVFDSVQRLAVAFVDLYAAGNPLFRCWEAKIHCNTQSDTGIVMEFNLGNILQNIMVEGNAMDHLTDLCRKIEVCLDDWNRFMDKQRSQHYYLNYYTAEQIVYLCNVLTEKNLNTKLDEKVLMMLSFIKPDCSTFIDLHNDLGDFDSSFADEDKYDEEPMLLEPSENTVRRKLPKGLFNCQPNLIICPQDEILTSSICLYMTSDYEQLPTYDEVLLCTPATSYEQVELFFRRCLTSGYLGEKIYTLLFADQLSYEVSYAVEKLFQKLSSCSRSNYRLVIICSAEREHTYIPSAFNQFKRNMVPQESLERIQRYLSRHYTVPSHQTSAASVFKGRHFVGIVSSQRAGVGKSLYIQRLYEKLEGTVTMGTTFRKCIRLIEPKVDEHIILQSLFETPESKEHKVFHFDVTSSVQKGLHEFLFKLFFLRYLTDSDGLMWKCSNKHLYVIETLQSTNEPLRHGHFPLFEVFPTVFCRPPKEVMGLEARIGDDPVLDTEDPLMDDQCFRSETFQRPYQYLTRFHRGENLDSFNYQRVEGTHAECLQMLFIYCGIIDPSWAELKNFAGFLNLQLLDCETSDFCNFEFVGDTLRGFRNFVVDFMILMAKDFATPSLCIADQSHGRQPMDTGLNERDLAPFLIRKRWESEPHPYIFFNDDHVSMTFIGFHLRLNEQNGVDAINPSTNAVIKRNIMTKNLYNGLRHQRVPFNIDFDQLSRADKIERLCSVLGTTWPTDPDETYELTTDNILKMMAIHMRFRCGIPVIIMGETGCGKTRLIKFLCELRRSGAPTENMKLVKVHGGTTSDMIYNKVREAEKIAVANKEKHDFDSVLFFDEANTTEAISSIKEILCDNTVQGQQLSSQTGLQIIAACNPYRKHTDDMIKRLEAAGLGYRVRAEETEERLGSIPLRQLVYRVQVLPPSMIPLVWDFGQLSDHTEKMYIQQIVQRVVETNSINRESIRMITDVLSSSQGFMRERKDECSFVSLRDVERCMQVFVWFYNNHSLFQNELKAFLQKQPQEERSRSDQLHSPASDPVVWSLLMAVGVCYQASLEKKGEYQTTICKFLPQVTPKQMKQEISVMQDLLLSGVPMGETIARNKALKENVFMMVICIELRIPLFLVGKPGSSKSLSKTLVADAMQGQAAHSELYKRLKQVHLVSFQCSPHSTPEGIINTFRQCARFQESKNLEEYISVVVLDEIGLAEDSPKMPLKTLHPLLEEGCIDDEPLPHKRVGFIGISNWALDPAKMNRGLFVSRGDPDQNELLESAKGICSSDKMILEKVKHLFTPFSQAYMTTCKKGKGFFGLRDYYSLVKMMFAITRASKQSPSTGKIIEAVLRNFSGRDDVDAVRIFTKELTGQFIQTDLDGISTIDLVKQNIVSIYQDEECRYLLVLTKNYAALQILQQTFFSDHNHPEIIFGSSFPKDQEYTQICRNINRVKICMETGQTVVLLNLQNLYESLYDALNQYYVSLGGQKYVDLGLGTHRVKCRVHKDFRLIVIEEKEVVYKQFPIPLINRLEKHYLDINTVLKKDQTVIVEQLKEWVKHFVSLKSQQAKTDRYKPHDVFIGYHSDTCSSVVLQVTEKMKTESDESDTQRRVLDEAKLIMLNCATPDSVIRLDGTKLSADETESLTQIYFEEQNHHSLADFIASHTQEEEWLHYHFTEVTTFSRLFTAADIHQLQNITELCNVKLLSLQQFDTEHSFLKEIRQFLDSTSDDKVLIIQTDYDEDSQSMNILASAKYSSINEINKPKEGDNGRVFVYFVTKLPRIKGGTSYVGFHGGPWKSVHIDDLRKSKEFVSDVQSLRKLPISQLFEKIEEPDLMRSCVQSAVSMLRDQEDSGALSTRRVEILLTLLDDTTFLTTLRSRLHTLLENRERNIPSPKFWVLTEASNIDALQEGGTFTQTLWKRIQAVVTPLLAQLVSVIDRDRNLDLLLDSNSGEEVRNLWLKIFDRIKKPIGLPGVLTILVQSHVTAERTMCCTMPFSWRIRDILDELLIQTQQTRGRVEVFFEKIPLGQYLATLGEKLQREFFQRYLQDFIAMTMKVASEAELKHLCEALSCCVNELQRRRKAPSEEIPSLPLVHTAYNMYRTRLHNLTRMMSLQPQVVPHLQRIPLMKDSPEMVRITLKDSPEMVRITLVKYIKICPCLFCVFSNHWNRICIVFLFVEHMLLGFESEERALKSLVLDHTHTLGKVSSHNIYFNLMFNDARYFFFLRFGFQCRVCMGEPQDPVDLPCHHIFCLTCVRGCLNTGQMYCPMCKHELPDDFQVKVSEDIRACITLNAQFRQSCNAFFIDLVTTVCFKDNIPPSKGVILHLLSFLMVETEPIPLIRAQSQIHTKDFSPFDESMDKNPVVRSVILKLLLKYTFDEVKEYLQQYLTLIEESNILEAEDKNELYALYINCLEPADQQAYLQKETEFLSHFLDSVTASAETVTIEYLQQIARVRLCLDTAAHLLHSTQSGECENRQDAVEEFLCAVRSLCKESKNDWYRVYLIRNISSQQGVEYVQRMLRDTETYRKSQLHLSKMSDFVLLLQQCKALDDFIEGSRYLHRREVRDFAKELVHNRMGGLSVLADRSSVEHTLIELAVHMSAVLLTGTEGLLTPLQQLGLSPNNMLSAFLPTMPEDMLAVAQRLITPNKVDYGLSWYYLMSRPKTGMCPLRGDLTRTGHILGDPERRDNPDTLDTKNMSHTPFILVRLLTHLAMLRGASEQPQVGHLIIQPPVQDACQFLICHLLKDMDQLTKALGKGNDDTVTTVHLILASTVQRDLKIFYSSFDKNHDNHLCVSSQKLDQQLREVNATIRDDSRVSSNFVMRVTFGDECPLSSLSQGSQVHCSGVWSCRERVSLLSLTHIVEQNDGKDKLPLLWRFLQKEAEFRQVKFLPHILALQKSLVKKFQNSSDLMDVSIREFIQRQSGNLWYEKHVQIFLNTWNLLRVSVATNEIKIPEDFWKDDLDLDSDLQYLLPRRQGPGLCSTALLSYLVALHNELLHSVDRHTGEDTSYKVSLSELTELHVIRYELEKDLLPLVLSNCQYSLERGKETLSEYDLPKIQQQVLTRFLQGKPLITLTGIPTLVTRHERDYDIIFKMVKGNVSQEHLPSLTLTALSRDLQSYSEVCEALKAVELALGFLSMTGGVSQMPLDCYLEDMLKMGEQMDPHILKALGRCSLKHGVALWQLLSSLKSENMLKSLKRVRQYQQPLEEEQKRLLQGFISKGHVDTWLLEMHEFLLLNLGKPHVSDTYKPDWSVKETLAGYMDRKGVEVLPDVEASFPDKILLSQIVETWKFTVTYQQEWMA</sequence>
<evidence type="ECO:0000256" key="12">
    <source>
        <dbReference type="ARBA" id="ARBA00022741"/>
    </source>
</evidence>
<evidence type="ECO:0000256" key="8">
    <source>
        <dbReference type="ARBA" id="ARBA00022657"/>
    </source>
</evidence>
<reference evidence="24" key="1">
    <citation type="submission" date="2020-07" db="EMBL/GenBank/DDBJ databases">
        <title>A long reads based de novo assembly of the rainbow trout Arlee double haploid line genome.</title>
        <authorList>
            <person name="Gao G."/>
            <person name="Palti Y."/>
        </authorList>
    </citation>
    <scope>NUCLEOTIDE SEQUENCE [LARGE SCALE GENOMIC DNA]</scope>
</reference>
<protein>
    <recommendedName>
        <fullName evidence="6">RING-type E3 ubiquitin transferase</fullName>
        <ecNumber evidence="6">2.3.2.27</ecNumber>
    </recommendedName>
</protein>
<dbReference type="GO" id="GO:0002040">
    <property type="term" value="P:sprouting angiogenesis"/>
    <property type="evidence" value="ECO:0007669"/>
    <property type="project" value="TreeGrafter"/>
</dbReference>
<comment type="subcellular location">
    <subcellularLocation>
        <location evidence="3">Cytoplasm</location>
        <location evidence="3">Cytosol</location>
    </subcellularLocation>
    <subcellularLocation>
        <location evidence="2">Lipid droplet</location>
    </subcellularLocation>
</comment>
<dbReference type="SUPFAM" id="SSF57850">
    <property type="entry name" value="RING/U-box"/>
    <property type="match status" value="1"/>
</dbReference>
<keyword evidence="13 22" id="KW-0863">Zinc-finger</keyword>
<dbReference type="GO" id="GO:0005829">
    <property type="term" value="C:cytosol"/>
    <property type="evidence" value="ECO:0007669"/>
    <property type="project" value="UniProtKB-SubCell"/>
</dbReference>
<evidence type="ECO:0000256" key="22">
    <source>
        <dbReference type="PROSITE-ProRule" id="PRU00175"/>
    </source>
</evidence>
<dbReference type="PROSITE" id="PS00518">
    <property type="entry name" value="ZF_RING_1"/>
    <property type="match status" value="1"/>
</dbReference>
<evidence type="ECO:0000256" key="13">
    <source>
        <dbReference type="ARBA" id="ARBA00022771"/>
    </source>
</evidence>
<evidence type="ECO:0000256" key="7">
    <source>
        <dbReference type="ARBA" id="ARBA00022490"/>
    </source>
</evidence>
<evidence type="ECO:0000259" key="23">
    <source>
        <dbReference type="PROSITE" id="PS50089"/>
    </source>
</evidence>
<evidence type="ECO:0000256" key="14">
    <source>
        <dbReference type="ARBA" id="ARBA00022786"/>
    </source>
</evidence>
<evidence type="ECO:0000256" key="16">
    <source>
        <dbReference type="ARBA" id="ARBA00022833"/>
    </source>
</evidence>
<evidence type="ECO:0000256" key="4">
    <source>
        <dbReference type="ARBA" id="ARBA00004906"/>
    </source>
</evidence>
<dbReference type="GO" id="GO:0016020">
    <property type="term" value="C:membrane"/>
    <property type="evidence" value="ECO:0007669"/>
    <property type="project" value="TreeGrafter"/>
</dbReference>
<keyword evidence="18" id="KW-0391">Immunity</keyword>
<dbReference type="SMART" id="SM00382">
    <property type="entry name" value="AAA"/>
    <property type="match status" value="2"/>
</dbReference>
<keyword evidence="14" id="KW-0833">Ubl conjugation pathway</keyword>
<keyword evidence="19" id="KW-0443">Lipid metabolism</keyword>
<evidence type="ECO:0000256" key="3">
    <source>
        <dbReference type="ARBA" id="ARBA00004514"/>
    </source>
</evidence>
<dbReference type="FunFam" id="3.40.50.300:FF:000804">
    <property type="entry name" value="E3 ubiquitin-protein ligase RNF213"/>
    <property type="match status" value="1"/>
</dbReference>
<evidence type="ECO:0000256" key="18">
    <source>
        <dbReference type="ARBA" id="ARBA00022859"/>
    </source>
</evidence>
<keyword evidence="10" id="KW-0808">Transferase</keyword>
<dbReference type="FunFam" id="3.40.50.300:FF:000491">
    <property type="entry name" value="E3 ubiquitin-protein ligase RNF213"/>
    <property type="match status" value="1"/>
</dbReference>
<dbReference type="GO" id="GO:0002376">
    <property type="term" value="P:immune system process"/>
    <property type="evidence" value="ECO:0007669"/>
    <property type="project" value="UniProtKB-KW"/>
</dbReference>
<keyword evidence="17" id="KW-0067">ATP-binding</keyword>
<dbReference type="EC" id="2.3.2.27" evidence="6"/>
<keyword evidence="11" id="KW-0479">Metal-binding</keyword>
<dbReference type="GO" id="GO:0006511">
    <property type="term" value="P:ubiquitin-dependent protein catabolic process"/>
    <property type="evidence" value="ECO:0007669"/>
    <property type="project" value="TreeGrafter"/>
</dbReference>
<dbReference type="GO" id="GO:0006629">
    <property type="term" value="P:lipid metabolic process"/>
    <property type="evidence" value="ECO:0007669"/>
    <property type="project" value="UniProtKB-KW"/>
</dbReference>
<keyword evidence="15" id="KW-0378">Hydrolase</keyword>
<dbReference type="GO" id="GO:0005730">
    <property type="term" value="C:nucleolus"/>
    <property type="evidence" value="ECO:0007669"/>
    <property type="project" value="TreeGrafter"/>
</dbReference>
<evidence type="ECO:0000256" key="5">
    <source>
        <dbReference type="ARBA" id="ARBA00006914"/>
    </source>
</evidence>
<reference evidence="24" key="3">
    <citation type="submission" date="2025-09" db="UniProtKB">
        <authorList>
            <consortium name="Ensembl"/>
        </authorList>
    </citation>
    <scope>IDENTIFICATION</scope>
</reference>
<dbReference type="Pfam" id="PF00097">
    <property type="entry name" value="zf-C3HC4"/>
    <property type="match status" value="1"/>
</dbReference>
<keyword evidence="9" id="KW-0551">Lipid droplet</keyword>
<keyword evidence="12" id="KW-0547">Nucleotide-binding</keyword>
<dbReference type="GO" id="GO:0008270">
    <property type="term" value="F:zinc ion binding"/>
    <property type="evidence" value="ECO:0007669"/>
    <property type="project" value="UniProtKB-KW"/>
</dbReference>
<evidence type="ECO:0000256" key="20">
    <source>
        <dbReference type="ARBA" id="ARBA00023268"/>
    </source>
</evidence>
<keyword evidence="8" id="KW-0037">Angiogenesis</keyword>
<accession>A0A8K9WSA5</accession>
<evidence type="ECO:0000256" key="2">
    <source>
        <dbReference type="ARBA" id="ARBA00004502"/>
    </source>
</evidence>
<feature type="domain" description="RING-type" evidence="23">
    <location>
        <begin position="2895"/>
        <end position="2934"/>
    </location>
</feature>
<evidence type="ECO:0000313" key="24">
    <source>
        <dbReference type="Ensembl" id="ENSOMYP00000120860.1"/>
    </source>
</evidence>
<evidence type="ECO:0000313" key="25">
    <source>
        <dbReference type="Proteomes" id="UP000694395"/>
    </source>
</evidence>
<comment type="similarity">
    <text evidence="5">Belongs to the AAA ATPase family.</text>
</comment>
<dbReference type="Gene3D" id="3.30.40.10">
    <property type="entry name" value="Zinc/RING finger domain, C3HC4 (zinc finger)"/>
    <property type="match status" value="1"/>
</dbReference>
<dbReference type="Gene3D" id="3.40.50.300">
    <property type="entry name" value="P-loop containing nucleotide triphosphate hydrolases"/>
    <property type="match status" value="2"/>
</dbReference>
<dbReference type="InterPro" id="IPR027417">
    <property type="entry name" value="P-loop_NTPase"/>
</dbReference>
<dbReference type="InterPro" id="IPR003593">
    <property type="entry name" value="AAA+_ATPase"/>
</dbReference>
<organism evidence="24 25">
    <name type="scientific">Oncorhynchus mykiss</name>
    <name type="common">Rainbow trout</name>
    <name type="synonym">Salmo gairdneri</name>
    <dbReference type="NCBI Taxonomy" id="8022"/>
    <lineage>
        <taxon>Eukaryota</taxon>
        <taxon>Metazoa</taxon>
        <taxon>Chordata</taxon>
        <taxon>Craniata</taxon>
        <taxon>Vertebrata</taxon>
        <taxon>Euteleostomi</taxon>
        <taxon>Actinopterygii</taxon>
        <taxon>Neopterygii</taxon>
        <taxon>Teleostei</taxon>
        <taxon>Protacanthopterygii</taxon>
        <taxon>Salmoniformes</taxon>
        <taxon>Salmonidae</taxon>
        <taxon>Salmoninae</taxon>
        <taxon>Oncorhynchus</taxon>
    </lineage>
</organism>
<dbReference type="GO" id="GO:0005524">
    <property type="term" value="F:ATP binding"/>
    <property type="evidence" value="ECO:0007669"/>
    <property type="project" value="UniProtKB-KW"/>
</dbReference>
<evidence type="ECO:0000256" key="11">
    <source>
        <dbReference type="ARBA" id="ARBA00022723"/>
    </source>
</evidence>
<name>A0A8K9WSA5_ONCMY</name>
<dbReference type="Ensembl" id="ENSOMYT00000124283.1">
    <property type="protein sequence ID" value="ENSOMYP00000120860.1"/>
    <property type="gene ID" value="ENSOMYG00000034368.2"/>
</dbReference>
<dbReference type="SMART" id="SM00184">
    <property type="entry name" value="RING"/>
    <property type="match status" value="1"/>
</dbReference>
<keyword evidence="16" id="KW-0862">Zinc</keyword>
<dbReference type="Proteomes" id="UP000694395">
    <property type="component" value="Chromosome 28"/>
</dbReference>
<comment type="pathway">
    <text evidence="4">Protein modification; protein ubiquitination.</text>
</comment>
<keyword evidence="20" id="KW-0511">Multifunctional enzyme</keyword>
<reference evidence="24" key="2">
    <citation type="submission" date="2025-08" db="UniProtKB">
        <authorList>
            <consortium name="Ensembl"/>
        </authorList>
    </citation>
    <scope>IDENTIFICATION</scope>
</reference>
<evidence type="ECO:0000256" key="1">
    <source>
        <dbReference type="ARBA" id="ARBA00000900"/>
    </source>
</evidence>
<dbReference type="PANTHER" id="PTHR22605:SF18">
    <property type="entry name" value="E3 UBIQUITIN-PROTEIN LIGASE RNF213-ALPHA"/>
    <property type="match status" value="1"/>
</dbReference>
<dbReference type="InterPro" id="IPR031248">
    <property type="entry name" value="RNF213"/>
</dbReference>
<evidence type="ECO:0000256" key="17">
    <source>
        <dbReference type="ARBA" id="ARBA00022840"/>
    </source>
</evidence>
<dbReference type="InterPro" id="IPR018957">
    <property type="entry name" value="Znf_C3HC4_RING-type"/>
</dbReference>
<evidence type="ECO:0000256" key="15">
    <source>
        <dbReference type="ARBA" id="ARBA00022801"/>
    </source>
</evidence>
<dbReference type="InterPro" id="IPR001841">
    <property type="entry name" value="Znf_RING"/>
</dbReference>
<dbReference type="SUPFAM" id="SSF52540">
    <property type="entry name" value="P-loop containing nucleoside triphosphate hydrolases"/>
    <property type="match status" value="2"/>
</dbReference>
<proteinExistence type="inferred from homology"/>
<keyword evidence="25" id="KW-1185">Reference proteome</keyword>
<dbReference type="GO" id="GO:0005811">
    <property type="term" value="C:lipid droplet"/>
    <property type="evidence" value="ECO:0007669"/>
    <property type="project" value="UniProtKB-SubCell"/>
</dbReference>
<evidence type="ECO:0000256" key="10">
    <source>
        <dbReference type="ARBA" id="ARBA00022679"/>
    </source>
</evidence>